<gene>
    <name evidence="2" type="ORF">C8J28_101125</name>
</gene>
<sequence length="188" mass="20212">MSFLRPEVQALLLRWREPAAAAGGMALALWLGSFGGWFFVPLGALVFAASVAWGIIALRRMRFRQAAGAPGLVELDEGQIGYLGPEWGGFVALDDLEELRLVTIRGERHWRLAQSDGQVLAIPVGAKGAERLFDAFATLPGLEMRVLLAALDTPPSAAPTGPNVISLSSQAPTMGRVIWRRPARAVLT</sequence>
<dbReference type="OrthoDB" id="7851333at2"/>
<dbReference type="Proteomes" id="UP000244060">
    <property type="component" value="Unassembled WGS sequence"/>
</dbReference>
<accession>A0A2T5KEF4</accession>
<protein>
    <submittedName>
        <fullName evidence="2">Uncharacterized protein</fullName>
    </submittedName>
</protein>
<keyword evidence="1" id="KW-1133">Transmembrane helix</keyword>
<dbReference type="EMBL" id="QAOT01000001">
    <property type="protein sequence ID" value="PTR20805.1"/>
    <property type="molecule type" value="Genomic_DNA"/>
</dbReference>
<feature type="transmembrane region" description="Helical" evidence="1">
    <location>
        <begin position="37"/>
        <end position="58"/>
    </location>
</feature>
<evidence type="ECO:0000313" key="2">
    <source>
        <dbReference type="EMBL" id="PTR20805.1"/>
    </source>
</evidence>
<keyword evidence="1" id="KW-0812">Transmembrane</keyword>
<evidence type="ECO:0000313" key="3">
    <source>
        <dbReference type="Proteomes" id="UP000244060"/>
    </source>
</evidence>
<dbReference type="RefSeq" id="WP_101340113.1">
    <property type="nucleotide sequence ID" value="NZ_CP090021.1"/>
</dbReference>
<reference evidence="2 3" key="1">
    <citation type="submission" date="2018-04" db="EMBL/GenBank/DDBJ databases">
        <title>Genomic Encyclopedia of Type Strains, Phase III (KMG-III): the genomes of soil and plant-associated and newly described type strains.</title>
        <authorList>
            <person name="Whitman W."/>
        </authorList>
    </citation>
    <scope>NUCLEOTIDE SEQUENCE [LARGE SCALE GENOMIC DNA]</scope>
    <source>
        <strain evidence="2 3">KA25</strain>
    </source>
</reference>
<organism evidence="2 3">
    <name type="scientific">Cereibacter azotoformans</name>
    <dbReference type="NCBI Taxonomy" id="43057"/>
    <lineage>
        <taxon>Bacteria</taxon>
        <taxon>Pseudomonadati</taxon>
        <taxon>Pseudomonadota</taxon>
        <taxon>Alphaproteobacteria</taxon>
        <taxon>Rhodobacterales</taxon>
        <taxon>Paracoccaceae</taxon>
        <taxon>Cereibacter</taxon>
    </lineage>
</organism>
<name>A0A2T5KEF4_9RHOB</name>
<proteinExistence type="predicted"/>
<comment type="caution">
    <text evidence="2">The sequence shown here is derived from an EMBL/GenBank/DDBJ whole genome shotgun (WGS) entry which is preliminary data.</text>
</comment>
<dbReference type="AlphaFoldDB" id="A0A2T5KEF4"/>
<keyword evidence="1" id="KW-0472">Membrane</keyword>
<keyword evidence="3" id="KW-1185">Reference proteome</keyword>
<evidence type="ECO:0000256" key="1">
    <source>
        <dbReference type="SAM" id="Phobius"/>
    </source>
</evidence>